<keyword evidence="3 6" id="KW-1133">Transmembrane helix</keyword>
<evidence type="ECO:0000313" key="8">
    <source>
        <dbReference type="Proteomes" id="UP000807716"/>
    </source>
</evidence>
<dbReference type="Proteomes" id="UP000807716">
    <property type="component" value="Unassembled WGS sequence"/>
</dbReference>
<feature type="transmembrane region" description="Helical" evidence="6">
    <location>
        <begin position="261"/>
        <end position="283"/>
    </location>
</feature>
<proteinExistence type="predicted"/>
<keyword evidence="4 6" id="KW-0472">Membrane</keyword>
<evidence type="ECO:0000313" key="7">
    <source>
        <dbReference type="EMBL" id="KAG0259614.1"/>
    </source>
</evidence>
<evidence type="ECO:0000256" key="2">
    <source>
        <dbReference type="ARBA" id="ARBA00022692"/>
    </source>
</evidence>
<name>A0A9P6Q6C9_9FUNG</name>
<comment type="subcellular location">
    <subcellularLocation>
        <location evidence="1">Membrane</location>
    </subcellularLocation>
</comment>
<evidence type="ECO:0000256" key="5">
    <source>
        <dbReference type="SAM" id="MobiDB-lite"/>
    </source>
</evidence>
<dbReference type="InterPro" id="IPR023395">
    <property type="entry name" value="MCP_dom_sf"/>
</dbReference>
<dbReference type="Gene3D" id="1.50.40.10">
    <property type="entry name" value="Mitochondrial carrier domain"/>
    <property type="match status" value="1"/>
</dbReference>
<evidence type="ECO:0000256" key="6">
    <source>
        <dbReference type="SAM" id="Phobius"/>
    </source>
</evidence>
<feature type="transmembrane region" description="Helical" evidence="6">
    <location>
        <begin position="22"/>
        <end position="43"/>
    </location>
</feature>
<gene>
    <name evidence="7" type="ORF">DFQ27_003970</name>
</gene>
<dbReference type="GO" id="GO:0016020">
    <property type="term" value="C:membrane"/>
    <property type="evidence" value="ECO:0007669"/>
    <property type="project" value="UniProtKB-SubCell"/>
</dbReference>
<protein>
    <submittedName>
        <fullName evidence="7">Uncharacterized protein</fullName>
    </submittedName>
</protein>
<evidence type="ECO:0000256" key="1">
    <source>
        <dbReference type="ARBA" id="ARBA00004370"/>
    </source>
</evidence>
<feature type="compositionally biased region" description="Polar residues" evidence="5">
    <location>
        <begin position="84"/>
        <end position="99"/>
    </location>
</feature>
<organism evidence="7 8">
    <name type="scientific">Actinomortierella ambigua</name>
    <dbReference type="NCBI Taxonomy" id="1343610"/>
    <lineage>
        <taxon>Eukaryota</taxon>
        <taxon>Fungi</taxon>
        <taxon>Fungi incertae sedis</taxon>
        <taxon>Mucoromycota</taxon>
        <taxon>Mortierellomycotina</taxon>
        <taxon>Mortierellomycetes</taxon>
        <taxon>Mortierellales</taxon>
        <taxon>Mortierellaceae</taxon>
        <taxon>Actinomortierella</taxon>
    </lineage>
</organism>
<evidence type="ECO:0000256" key="4">
    <source>
        <dbReference type="ARBA" id="ARBA00023136"/>
    </source>
</evidence>
<dbReference type="OrthoDB" id="10670446at2759"/>
<accession>A0A9P6Q6C9</accession>
<reference evidence="7" key="1">
    <citation type="journal article" date="2020" name="Fungal Divers.">
        <title>Resolving the Mortierellaceae phylogeny through synthesis of multi-gene phylogenetics and phylogenomics.</title>
        <authorList>
            <person name="Vandepol N."/>
            <person name="Liber J."/>
            <person name="Desiro A."/>
            <person name="Na H."/>
            <person name="Kennedy M."/>
            <person name="Barry K."/>
            <person name="Grigoriev I.V."/>
            <person name="Miller A.N."/>
            <person name="O'Donnell K."/>
            <person name="Stajich J.E."/>
            <person name="Bonito G."/>
        </authorList>
    </citation>
    <scope>NUCLEOTIDE SEQUENCE</scope>
    <source>
        <strain evidence="7">BC1065</strain>
    </source>
</reference>
<feature type="compositionally biased region" description="Basic and acidic residues" evidence="5">
    <location>
        <begin position="63"/>
        <end position="83"/>
    </location>
</feature>
<dbReference type="EMBL" id="JAAAJB010000278">
    <property type="protein sequence ID" value="KAG0259614.1"/>
    <property type="molecule type" value="Genomic_DNA"/>
</dbReference>
<evidence type="ECO:0000256" key="3">
    <source>
        <dbReference type="ARBA" id="ARBA00022989"/>
    </source>
</evidence>
<dbReference type="SUPFAM" id="SSF103506">
    <property type="entry name" value="Mitochondrial carrier"/>
    <property type="match status" value="1"/>
</dbReference>
<feature type="region of interest" description="Disordered" evidence="5">
    <location>
        <begin position="63"/>
        <end position="99"/>
    </location>
</feature>
<keyword evidence="8" id="KW-1185">Reference proteome</keyword>
<comment type="caution">
    <text evidence="7">The sequence shown here is derived from an EMBL/GenBank/DDBJ whole genome shotgun (WGS) entry which is preliminary data.</text>
</comment>
<sequence>MSGQSDVPMDQTILAVGRRNAVTWYAAFLLANAGISLVTTAILHPLMTLYVRYTTDRVDHVSRLKRSGQEQESHADSSTDVKSTRTSYSNGDDNNNSKNIISRGYRYQSIRDLLCQTTGYRSAAHDDASSPRYHPRRLFALLRPLYRGFWMQFTINYAMNLHHVVSSDYLSFVDRVLNGLDSASRARVIGMTTVMVGFYFAVVAMLVAGYHAMGTVVFRQMVRDSDEDEEDGKVVDGQVNQSQESAWMAFSTIVKREGFQALMRGLGTELLGLFIASSVLHWFS</sequence>
<keyword evidence="2 6" id="KW-0812">Transmembrane</keyword>
<dbReference type="AlphaFoldDB" id="A0A9P6Q6C9"/>
<feature type="transmembrane region" description="Helical" evidence="6">
    <location>
        <begin position="185"/>
        <end position="213"/>
    </location>
</feature>